<evidence type="ECO:0000313" key="4">
    <source>
        <dbReference type="Proteomes" id="UP000028623"/>
    </source>
</evidence>
<organism evidence="3 4">
    <name type="scientific">Epilithonimonas lactis</name>
    <dbReference type="NCBI Taxonomy" id="421072"/>
    <lineage>
        <taxon>Bacteria</taxon>
        <taxon>Pseudomonadati</taxon>
        <taxon>Bacteroidota</taxon>
        <taxon>Flavobacteriia</taxon>
        <taxon>Flavobacteriales</taxon>
        <taxon>Weeksellaceae</taxon>
        <taxon>Chryseobacterium group</taxon>
        <taxon>Epilithonimonas</taxon>
    </lineage>
</organism>
<dbReference type="AlphaFoldDB" id="A0A085BMA5"/>
<dbReference type="InterPro" id="IPR004143">
    <property type="entry name" value="BPL_LPL_catalytic"/>
</dbReference>
<dbReference type="InterPro" id="IPR045864">
    <property type="entry name" value="aa-tRNA-synth_II/BPL/LPL"/>
</dbReference>
<evidence type="ECO:0000259" key="2">
    <source>
        <dbReference type="PROSITE" id="PS51733"/>
    </source>
</evidence>
<dbReference type="InterPro" id="IPR004408">
    <property type="entry name" value="Biotin_CoA_COase_ligase"/>
</dbReference>
<dbReference type="SUPFAM" id="SSF55681">
    <property type="entry name" value="Class II aaRS and biotin synthetases"/>
    <property type="match status" value="1"/>
</dbReference>
<dbReference type="PROSITE" id="PS51733">
    <property type="entry name" value="BPL_LPL_CATALYTIC"/>
    <property type="match status" value="1"/>
</dbReference>
<protein>
    <recommendedName>
        <fullName evidence="2">BPL/LPL catalytic domain-containing protein</fullName>
    </recommendedName>
</protein>
<dbReference type="GO" id="GO:0004077">
    <property type="term" value="F:biotin--[biotin carboxyl-carrier protein] ligase activity"/>
    <property type="evidence" value="ECO:0007669"/>
    <property type="project" value="InterPro"/>
</dbReference>
<dbReference type="RefSeq" id="WP_034973519.1">
    <property type="nucleotide sequence ID" value="NZ_FOFI01000002.1"/>
</dbReference>
<sequence>MTCLHHFENCFSTNDEILSVLNEDESTAVFTFNQTKGRGQYGNIWKVDPNENLAYSLALKTSKVNISDTFLNYYTAIIVRDFLANLTNADTKIKWPNDIILNGKKVCGILIEKKKINHEEYYIIGIGINVLQSDFSNLPKAGSVLSVTGLSFDLNQFVTEFHQYLISRMKDMDSDEIILNTYNHSLFRKDEISVFQKNDLRQNGIIKNADKNGFLWINLENDGLQKFFHKEIELLY</sequence>
<dbReference type="eggNOG" id="COG0340">
    <property type="taxonomic scope" value="Bacteria"/>
</dbReference>
<dbReference type="PANTHER" id="PTHR12835:SF5">
    <property type="entry name" value="BIOTIN--PROTEIN LIGASE"/>
    <property type="match status" value="1"/>
</dbReference>
<dbReference type="NCBIfam" id="TIGR00121">
    <property type="entry name" value="birA_ligase"/>
    <property type="match status" value="1"/>
</dbReference>
<dbReference type="STRING" id="421072.SAMN04488097_1607"/>
<dbReference type="EMBL" id="JPLY01000001">
    <property type="protein sequence ID" value="KFC23600.1"/>
    <property type="molecule type" value="Genomic_DNA"/>
</dbReference>
<dbReference type="PANTHER" id="PTHR12835">
    <property type="entry name" value="BIOTIN PROTEIN LIGASE"/>
    <property type="match status" value="1"/>
</dbReference>
<keyword evidence="4" id="KW-1185">Reference proteome</keyword>
<keyword evidence="1" id="KW-0436">Ligase</keyword>
<dbReference type="CDD" id="cd16442">
    <property type="entry name" value="BPL"/>
    <property type="match status" value="1"/>
</dbReference>
<dbReference type="Gene3D" id="3.30.930.10">
    <property type="entry name" value="Bira Bifunctional Protein, Domain 2"/>
    <property type="match status" value="1"/>
</dbReference>
<proteinExistence type="predicted"/>
<name>A0A085BMA5_9FLAO</name>
<dbReference type="GO" id="GO:0005737">
    <property type="term" value="C:cytoplasm"/>
    <property type="evidence" value="ECO:0007669"/>
    <property type="project" value="TreeGrafter"/>
</dbReference>
<reference evidence="3 4" key="1">
    <citation type="submission" date="2014-07" db="EMBL/GenBank/DDBJ databases">
        <title>Epilithonimonas lactis LMG 22401 Genome.</title>
        <authorList>
            <person name="Pipes S.E."/>
            <person name="Stropko S.J."/>
        </authorList>
    </citation>
    <scope>NUCLEOTIDE SEQUENCE [LARGE SCALE GENOMIC DNA]</scope>
    <source>
        <strain evidence="3 4">LMG 24401</strain>
    </source>
</reference>
<dbReference type="Pfam" id="PF03099">
    <property type="entry name" value="BPL_LplA_LipB"/>
    <property type="match status" value="1"/>
</dbReference>
<gene>
    <name evidence="3" type="ORF">IO89_03200</name>
</gene>
<evidence type="ECO:0000256" key="1">
    <source>
        <dbReference type="ARBA" id="ARBA00022598"/>
    </source>
</evidence>
<dbReference type="OrthoDB" id="9807064at2"/>
<dbReference type="Proteomes" id="UP000028623">
    <property type="component" value="Unassembled WGS sequence"/>
</dbReference>
<evidence type="ECO:0000313" key="3">
    <source>
        <dbReference type="EMBL" id="KFC23600.1"/>
    </source>
</evidence>
<accession>A0A085BMA5</accession>
<feature type="domain" description="BPL/LPL catalytic" evidence="2">
    <location>
        <begin position="1"/>
        <end position="173"/>
    </location>
</feature>
<comment type="caution">
    <text evidence="3">The sequence shown here is derived from an EMBL/GenBank/DDBJ whole genome shotgun (WGS) entry which is preliminary data.</text>
</comment>